<sequence length="408" mass="44037">MILGLIVCIVFLFVTLTSMERRMASVESELKENSKKGAEHNLPENEKKGSLNKERKPDQRYPLAKLASPLLVVVIAGLIACVIFQFITLASTERRLKEVEKKLNEISKKRSEYTQSEMETNGLLSSSRHRRSANPKTNLSDLTKKLVALESRTDNLLKELRLKSSLGGRDGRDGMSGSPGPAGRDGREGPAGPRGLPGPKGDVGRTGSTGPQGPPGPQGKKGQEGYGLSGVSYNRWGRKNCSGDATLVYRGFMGSGYYTHTGGGTNFVCLTDNPIYGKVIAGWQGTAAIYGTEYQTSGFPGLSNLDQHDAPCAVCYVRKRGSQIMIPGTNKCPSGWAREYKGYLMSSHYDHAHPSEYVCIDEGAEAIPGSHSDTNGALLYMAQGDCGHALTCGPYIHGHELTCVVCTK</sequence>
<evidence type="ECO:0000256" key="3">
    <source>
        <dbReference type="SAM" id="SignalP"/>
    </source>
</evidence>
<dbReference type="EMBL" id="RCHS01004213">
    <property type="protein sequence ID" value="RMX36824.1"/>
    <property type="molecule type" value="Genomic_DNA"/>
</dbReference>
<dbReference type="OrthoDB" id="10062678at2759"/>
<name>A0A3M6T6B8_POCDA</name>
<evidence type="ECO:0000256" key="1">
    <source>
        <dbReference type="SAM" id="MobiDB-lite"/>
    </source>
</evidence>
<reference evidence="4 5" key="1">
    <citation type="journal article" date="2018" name="Sci. Rep.">
        <title>Comparative analysis of the Pocillopora damicornis genome highlights role of immune system in coral evolution.</title>
        <authorList>
            <person name="Cunning R."/>
            <person name="Bay R.A."/>
            <person name="Gillette P."/>
            <person name="Baker A.C."/>
            <person name="Traylor-Knowles N."/>
        </authorList>
    </citation>
    <scope>NUCLEOTIDE SEQUENCE [LARGE SCALE GENOMIC DNA]</scope>
    <source>
        <strain evidence="4">RSMAS</strain>
        <tissue evidence="4">Whole animal</tissue>
    </source>
</reference>
<keyword evidence="2" id="KW-0472">Membrane</keyword>
<gene>
    <name evidence="4" type="ORF">pdam_00000900</name>
</gene>
<feature type="transmembrane region" description="Helical" evidence="2">
    <location>
        <begin position="66"/>
        <end position="87"/>
    </location>
</feature>
<keyword evidence="2" id="KW-1133">Transmembrane helix</keyword>
<keyword evidence="3" id="KW-0732">Signal</keyword>
<dbReference type="Pfam" id="PF01391">
    <property type="entry name" value="Collagen"/>
    <property type="match status" value="1"/>
</dbReference>
<dbReference type="AlphaFoldDB" id="A0A3M6T6B8"/>
<dbReference type="GO" id="GO:0005615">
    <property type="term" value="C:extracellular space"/>
    <property type="evidence" value="ECO:0007669"/>
    <property type="project" value="TreeGrafter"/>
</dbReference>
<dbReference type="InterPro" id="IPR008160">
    <property type="entry name" value="Collagen"/>
</dbReference>
<feature type="compositionally biased region" description="Polar residues" evidence="1">
    <location>
        <begin position="113"/>
        <end position="126"/>
    </location>
</feature>
<keyword evidence="2" id="KW-0812">Transmembrane</keyword>
<organism evidence="4 5">
    <name type="scientific">Pocillopora damicornis</name>
    <name type="common">Cauliflower coral</name>
    <name type="synonym">Millepora damicornis</name>
    <dbReference type="NCBI Taxonomy" id="46731"/>
    <lineage>
        <taxon>Eukaryota</taxon>
        <taxon>Metazoa</taxon>
        <taxon>Cnidaria</taxon>
        <taxon>Anthozoa</taxon>
        <taxon>Hexacorallia</taxon>
        <taxon>Scleractinia</taxon>
        <taxon>Astrocoeniina</taxon>
        <taxon>Pocilloporidae</taxon>
        <taxon>Pocillopora</taxon>
    </lineage>
</organism>
<evidence type="ECO:0000256" key="2">
    <source>
        <dbReference type="SAM" id="Phobius"/>
    </source>
</evidence>
<accession>A0A3M6T6B8</accession>
<comment type="caution">
    <text evidence="4">The sequence shown here is derived from an EMBL/GenBank/DDBJ whole genome shotgun (WGS) entry which is preliminary data.</text>
</comment>
<feature type="region of interest" description="Disordered" evidence="1">
    <location>
        <begin position="161"/>
        <end position="226"/>
    </location>
</feature>
<feature type="chain" id="PRO_5018064604" description="Collagen IV NC1 domain-containing protein" evidence="3">
    <location>
        <begin position="20"/>
        <end position="408"/>
    </location>
</feature>
<dbReference type="PANTHER" id="PTHR24024">
    <property type="entry name" value="PULMONARY SURFACTANT-ASSOCIATED PROTEIN A"/>
    <property type="match status" value="1"/>
</dbReference>
<dbReference type="Proteomes" id="UP000275408">
    <property type="component" value="Unassembled WGS sequence"/>
</dbReference>
<dbReference type="InterPro" id="IPR051077">
    <property type="entry name" value="Ca-dependent_lectin"/>
</dbReference>
<feature type="region of interest" description="Disordered" evidence="1">
    <location>
        <begin position="110"/>
        <end position="139"/>
    </location>
</feature>
<feature type="region of interest" description="Disordered" evidence="1">
    <location>
        <begin position="29"/>
        <end position="56"/>
    </location>
</feature>
<keyword evidence="5" id="KW-1185">Reference proteome</keyword>
<feature type="signal peptide" evidence="3">
    <location>
        <begin position="1"/>
        <end position="19"/>
    </location>
</feature>
<dbReference type="STRING" id="46731.A0A3M6T6B8"/>
<evidence type="ECO:0000313" key="4">
    <source>
        <dbReference type="EMBL" id="RMX36824.1"/>
    </source>
</evidence>
<evidence type="ECO:0008006" key="6">
    <source>
        <dbReference type="Google" id="ProtNLM"/>
    </source>
</evidence>
<proteinExistence type="predicted"/>
<dbReference type="PANTHER" id="PTHR24024:SF18">
    <property type="entry name" value="SHORT-CHAIN COLLAGEN C4-LIKE"/>
    <property type="match status" value="1"/>
</dbReference>
<evidence type="ECO:0000313" key="5">
    <source>
        <dbReference type="Proteomes" id="UP000275408"/>
    </source>
</evidence>
<protein>
    <recommendedName>
        <fullName evidence="6">Collagen IV NC1 domain-containing protein</fullName>
    </recommendedName>
</protein>